<dbReference type="AlphaFoldDB" id="A0A4Z1GLC1"/>
<dbReference type="Proteomes" id="UP000297814">
    <property type="component" value="Unassembled WGS sequence"/>
</dbReference>
<keyword evidence="3" id="KW-1185">Reference proteome</keyword>
<proteinExistence type="predicted"/>
<reference evidence="2 3" key="1">
    <citation type="submission" date="2017-12" db="EMBL/GenBank/DDBJ databases">
        <title>Comparative genomics of Botrytis spp.</title>
        <authorList>
            <person name="Valero-Jimenez C.A."/>
            <person name="Tapia P."/>
            <person name="Veloso J."/>
            <person name="Silva-Moreno E."/>
            <person name="Staats M."/>
            <person name="Valdes J.H."/>
            <person name="Van Kan J.A.L."/>
        </authorList>
    </citation>
    <scope>NUCLEOTIDE SEQUENCE [LARGE SCALE GENOMIC DNA]</scope>
    <source>
        <strain evidence="2 3">Bh0001</strain>
    </source>
</reference>
<gene>
    <name evidence="2" type="ORF">BHYA_0192g00110</name>
</gene>
<evidence type="ECO:0000256" key="1">
    <source>
        <dbReference type="SAM" id="MobiDB-lite"/>
    </source>
</evidence>
<feature type="region of interest" description="Disordered" evidence="1">
    <location>
        <begin position="10"/>
        <end position="68"/>
    </location>
</feature>
<name>A0A4Z1GLC1_9HELO</name>
<sequence>MPLVTNQLVLVSKSTPSDRHADIDEGTEAEPSPQSPAPAPALVPTKQKRKRRKRLKQKRQQPTWWSARIVQQQEQARLQPSPLALASEYR</sequence>
<evidence type="ECO:0000313" key="3">
    <source>
        <dbReference type="Proteomes" id="UP000297814"/>
    </source>
</evidence>
<accession>A0A4Z1GLC1</accession>
<organism evidence="2 3">
    <name type="scientific">Botrytis hyacinthi</name>
    <dbReference type="NCBI Taxonomy" id="278943"/>
    <lineage>
        <taxon>Eukaryota</taxon>
        <taxon>Fungi</taxon>
        <taxon>Dikarya</taxon>
        <taxon>Ascomycota</taxon>
        <taxon>Pezizomycotina</taxon>
        <taxon>Leotiomycetes</taxon>
        <taxon>Helotiales</taxon>
        <taxon>Sclerotiniaceae</taxon>
        <taxon>Botrytis</taxon>
    </lineage>
</organism>
<feature type="compositionally biased region" description="Basic residues" evidence="1">
    <location>
        <begin position="46"/>
        <end position="59"/>
    </location>
</feature>
<comment type="caution">
    <text evidence="2">The sequence shown here is derived from an EMBL/GenBank/DDBJ whole genome shotgun (WGS) entry which is preliminary data.</text>
</comment>
<dbReference type="EMBL" id="PQXK01000192">
    <property type="protein sequence ID" value="TGO34547.1"/>
    <property type="molecule type" value="Genomic_DNA"/>
</dbReference>
<protein>
    <submittedName>
        <fullName evidence="2">Uncharacterized protein</fullName>
    </submittedName>
</protein>
<evidence type="ECO:0000313" key="2">
    <source>
        <dbReference type="EMBL" id="TGO34547.1"/>
    </source>
</evidence>